<name>A0AC35EV72_9BILA</name>
<evidence type="ECO:0000313" key="2">
    <source>
        <dbReference type="WBParaSite" id="PS1159_v2.g11056.t1"/>
    </source>
</evidence>
<reference evidence="2" key="1">
    <citation type="submission" date="2022-11" db="UniProtKB">
        <authorList>
            <consortium name="WormBaseParasite"/>
        </authorList>
    </citation>
    <scope>IDENTIFICATION</scope>
</reference>
<accession>A0AC35EV72</accession>
<protein>
    <submittedName>
        <fullName evidence="2">Methyltransferase domain-containing protein</fullName>
    </submittedName>
</protein>
<dbReference type="WBParaSite" id="PS1159_v2.g11056.t1">
    <property type="protein sequence ID" value="PS1159_v2.g11056.t1"/>
    <property type="gene ID" value="PS1159_v2.g11056"/>
</dbReference>
<proteinExistence type="predicted"/>
<dbReference type="Proteomes" id="UP000887580">
    <property type="component" value="Unplaced"/>
</dbReference>
<sequence>MTIVVFVFAVTSFYFIITWNNPEYSPQQLNQKIIKKYQDQSLERAAFLNNSISAQGYSALYNVLVPEVFCKDLIRIGTVGDGGKWICNPTAMLNWPECKIYSLGTSNDPSFEEDLQKLLNNTCQVRSVDKDEQIPNTFSHKGTD</sequence>
<evidence type="ECO:0000313" key="1">
    <source>
        <dbReference type="Proteomes" id="UP000887580"/>
    </source>
</evidence>
<organism evidence="1 2">
    <name type="scientific">Panagrolaimus sp. PS1159</name>
    <dbReference type="NCBI Taxonomy" id="55785"/>
    <lineage>
        <taxon>Eukaryota</taxon>
        <taxon>Metazoa</taxon>
        <taxon>Ecdysozoa</taxon>
        <taxon>Nematoda</taxon>
        <taxon>Chromadorea</taxon>
        <taxon>Rhabditida</taxon>
        <taxon>Tylenchina</taxon>
        <taxon>Panagrolaimomorpha</taxon>
        <taxon>Panagrolaimoidea</taxon>
        <taxon>Panagrolaimidae</taxon>
        <taxon>Panagrolaimus</taxon>
    </lineage>
</organism>